<evidence type="ECO:0000256" key="2">
    <source>
        <dbReference type="ARBA" id="ARBA00023027"/>
    </source>
</evidence>
<dbReference type="GO" id="GO:0051287">
    <property type="term" value="F:NAD binding"/>
    <property type="evidence" value="ECO:0007669"/>
    <property type="project" value="InterPro"/>
</dbReference>
<evidence type="ECO:0000259" key="5">
    <source>
        <dbReference type="Pfam" id="PF02826"/>
    </source>
</evidence>
<dbReference type="EMBL" id="FOMB01000015">
    <property type="protein sequence ID" value="SFC94082.1"/>
    <property type="molecule type" value="Genomic_DNA"/>
</dbReference>
<dbReference type="CDD" id="cd12167">
    <property type="entry name" value="2-Hacid_dh_8"/>
    <property type="match status" value="1"/>
</dbReference>
<dbReference type="Proteomes" id="UP000033519">
    <property type="component" value="Unassembled WGS sequence"/>
</dbReference>
<comment type="similarity">
    <text evidence="3">Belongs to the D-isomer specific 2-hydroxyacid dehydrogenase family.</text>
</comment>
<dbReference type="InterPro" id="IPR006139">
    <property type="entry name" value="D-isomer_2_OHA_DH_cat_dom"/>
</dbReference>
<sequence length="335" mass="36296">MVPKLAFAMAADKTRHVFDDEALARLSRTCDIVRATPLEEFFSAEARRVLGEIDILVTGWGCPMVTAEVVRAAPNLKLIAHAAGTVKFTLDPAVYEAGIRVTHAADANAVPVAEYTLAAILFANKRVFELRDRYRADPGRRSTYALMDEPIGNYHRTVGLVGASRIGRRVAKMLAGFDFTVLLSDPFVTRGDPVLAGAELVDLDTLMARSDVVSVHAPSLPETRAMIGARQFKLMKHGAGFINTARGAVVDEAAMIAELQTGRIHAVIDVTDPEIPEAGSPLYSLPNVFLTPHLAGAVGTERLRLGQLAIEEVERFVAGKAMEFEIEPALLERLA</sequence>
<evidence type="ECO:0000256" key="1">
    <source>
        <dbReference type="ARBA" id="ARBA00023002"/>
    </source>
</evidence>
<keyword evidence="2" id="KW-0520">NAD</keyword>
<dbReference type="Gene3D" id="3.40.50.720">
    <property type="entry name" value="NAD(P)-binding Rossmann-like Domain"/>
    <property type="match status" value="2"/>
</dbReference>
<gene>
    <name evidence="7" type="ORF">SAMN04488059_11534</name>
    <name evidence="6" type="ORF">WH91_19435</name>
</gene>
<dbReference type="SUPFAM" id="SSF51735">
    <property type="entry name" value="NAD(P)-binding Rossmann-fold domains"/>
    <property type="match status" value="1"/>
</dbReference>
<protein>
    <submittedName>
        <fullName evidence="6">2-hydroxyacid dehydrogenase</fullName>
    </submittedName>
    <submittedName>
        <fullName evidence="7">Phosphoglycerate dehydrogenase</fullName>
    </submittedName>
</protein>
<name>A0A0F5PS35_9HYPH</name>
<dbReference type="Proteomes" id="UP000182258">
    <property type="component" value="Unassembled WGS sequence"/>
</dbReference>
<dbReference type="SUPFAM" id="SSF52283">
    <property type="entry name" value="Formate/glycerate dehydrogenase catalytic domain-like"/>
    <property type="match status" value="1"/>
</dbReference>
<evidence type="ECO:0000259" key="4">
    <source>
        <dbReference type="Pfam" id="PF00389"/>
    </source>
</evidence>
<evidence type="ECO:0000313" key="6">
    <source>
        <dbReference type="EMBL" id="KKC31415.1"/>
    </source>
</evidence>
<dbReference type="PATRIC" id="fig|728005.3.peg.2178"/>
<dbReference type="Pfam" id="PF02826">
    <property type="entry name" value="2-Hacid_dh_C"/>
    <property type="match status" value="1"/>
</dbReference>
<evidence type="ECO:0000313" key="7">
    <source>
        <dbReference type="EMBL" id="SFC94082.1"/>
    </source>
</evidence>
<dbReference type="PANTHER" id="PTHR10996:SF178">
    <property type="entry name" value="2-HYDROXYACID DEHYDROGENASE YGL185C-RELATED"/>
    <property type="match status" value="1"/>
</dbReference>
<evidence type="ECO:0000313" key="9">
    <source>
        <dbReference type="Proteomes" id="UP000182258"/>
    </source>
</evidence>
<keyword evidence="8" id="KW-1185">Reference proteome</keyword>
<dbReference type="InterPro" id="IPR036291">
    <property type="entry name" value="NAD(P)-bd_dom_sf"/>
</dbReference>
<keyword evidence="1 3" id="KW-0560">Oxidoreductase</keyword>
<evidence type="ECO:0000256" key="3">
    <source>
        <dbReference type="RuleBase" id="RU003719"/>
    </source>
</evidence>
<dbReference type="GO" id="GO:0016618">
    <property type="term" value="F:hydroxypyruvate reductase [NAD(P)H] activity"/>
    <property type="evidence" value="ECO:0007669"/>
    <property type="project" value="TreeGrafter"/>
</dbReference>
<accession>A0A0F5PS35</accession>
<dbReference type="GO" id="GO:0005829">
    <property type="term" value="C:cytosol"/>
    <property type="evidence" value="ECO:0007669"/>
    <property type="project" value="TreeGrafter"/>
</dbReference>
<reference evidence="6 8" key="1">
    <citation type="submission" date="2015-03" db="EMBL/GenBank/DDBJ databases">
        <authorList>
            <person name="Lepp D."/>
            <person name="Hassan Y.I."/>
            <person name="Li X.-Z."/>
            <person name="Zhou T."/>
        </authorList>
    </citation>
    <scope>NUCLEOTIDE SEQUENCE [LARGE SCALE GENOMIC DNA]</scope>
    <source>
        <strain evidence="6 8">Cr7-05</strain>
    </source>
</reference>
<reference evidence="7 9" key="2">
    <citation type="submission" date="2016-10" db="EMBL/GenBank/DDBJ databases">
        <authorList>
            <person name="de Groot N.N."/>
        </authorList>
    </citation>
    <scope>NUCLEOTIDE SEQUENCE [LARGE SCALE GENOMIC DNA]</scope>
    <source>
        <strain evidence="7 9">CGMCC 1.10210</strain>
    </source>
</reference>
<dbReference type="InterPro" id="IPR050223">
    <property type="entry name" value="D-isomer_2-hydroxyacid_DH"/>
</dbReference>
<organism evidence="7 9">
    <name type="scientific">Devosia psychrophila</name>
    <dbReference type="NCBI Taxonomy" id="728005"/>
    <lineage>
        <taxon>Bacteria</taxon>
        <taxon>Pseudomonadati</taxon>
        <taxon>Pseudomonadota</taxon>
        <taxon>Alphaproteobacteria</taxon>
        <taxon>Hyphomicrobiales</taxon>
        <taxon>Devosiaceae</taxon>
        <taxon>Devosia</taxon>
    </lineage>
</organism>
<dbReference type="Pfam" id="PF00389">
    <property type="entry name" value="2-Hacid_dh"/>
    <property type="match status" value="1"/>
</dbReference>
<dbReference type="AlphaFoldDB" id="A0A0F5PS35"/>
<dbReference type="PANTHER" id="PTHR10996">
    <property type="entry name" value="2-HYDROXYACID DEHYDROGENASE-RELATED"/>
    <property type="match status" value="1"/>
</dbReference>
<dbReference type="EMBL" id="LAPV01000170">
    <property type="protein sequence ID" value="KKC31415.1"/>
    <property type="molecule type" value="Genomic_DNA"/>
</dbReference>
<feature type="domain" description="D-isomer specific 2-hydroxyacid dehydrogenase catalytic" evidence="4">
    <location>
        <begin position="50"/>
        <end position="325"/>
    </location>
</feature>
<dbReference type="InterPro" id="IPR006140">
    <property type="entry name" value="D-isomer_DH_NAD-bd"/>
</dbReference>
<dbReference type="GO" id="GO:0030267">
    <property type="term" value="F:glyoxylate reductase (NADPH) activity"/>
    <property type="evidence" value="ECO:0007669"/>
    <property type="project" value="TreeGrafter"/>
</dbReference>
<dbReference type="STRING" id="728005.SAMN04488059_11534"/>
<feature type="domain" description="D-isomer specific 2-hydroxyacid dehydrogenase NAD-binding" evidence="5">
    <location>
        <begin position="118"/>
        <end position="295"/>
    </location>
</feature>
<evidence type="ECO:0000313" key="8">
    <source>
        <dbReference type="Proteomes" id="UP000033519"/>
    </source>
</evidence>
<proteinExistence type="inferred from homology"/>